<comment type="caution">
    <text evidence="3">The sequence shown here is derived from an EMBL/GenBank/DDBJ whole genome shotgun (WGS) entry which is preliminary data.</text>
</comment>
<dbReference type="CDD" id="cd00077">
    <property type="entry name" value="HDc"/>
    <property type="match status" value="1"/>
</dbReference>
<dbReference type="SUPFAM" id="SSF109604">
    <property type="entry name" value="HD-domain/PDEase-like"/>
    <property type="match status" value="1"/>
</dbReference>
<dbReference type="EMBL" id="MPRL01000042">
    <property type="protein sequence ID" value="OOZ39766.1"/>
    <property type="molecule type" value="Genomic_DNA"/>
</dbReference>
<dbReference type="RefSeq" id="WP_078484008.1">
    <property type="nucleotide sequence ID" value="NZ_MPRL01000042.1"/>
</dbReference>
<dbReference type="Pfam" id="PF13487">
    <property type="entry name" value="HD_5"/>
    <property type="match status" value="1"/>
</dbReference>
<dbReference type="AlphaFoldDB" id="A0A1T2L4A5"/>
<dbReference type="PANTHER" id="PTHR43155:SF2">
    <property type="entry name" value="CYCLIC DI-GMP PHOSPHODIESTERASE PA4108"/>
    <property type="match status" value="1"/>
</dbReference>
<dbReference type="OrthoDB" id="9816273at2"/>
<reference evidence="3 4" key="1">
    <citation type="submission" date="2016-11" db="EMBL/GenBank/DDBJ databases">
        <title>Mixed transmission modes and dynamic genome evolution in an obligate animal-bacterial symbiosis.</title>
        <authorList>
            <person name="Russell S.L."/>
            <person name="Corbett-Detig R.B."/>
            <person name="Cavanaugh C.M."/>
        </authorList>
    </citation>
    <scope>NUCLEOTIDE SEQUENCE [LARGE SCALE GENOMIC DNA]</scope>
    <source>
        <strain evidence="3">Sveles-Q1</strain>
    </source>
</reference>
<evidence type="ECO:0000256" key="1">
    <source>
        <dbReference type="SAM" id="MobiDB-lite"/>
    </source>
</evidence>
<name>A0A1T2L4A5_9GAMM</name>
<keyword evidence="4" id="KW-1185">Reference proteome</keyword>
<feature type="region of interest" description="Disordered" evidence="1">
    <location>
        <begin position="58"/>
        <end position="95"/>
    </location>
</feature>
<dbReference type="Gene3D" id="1.10.3210.10">
    <property type="entry name" value="Hypothetical protein af1432"/>
    <property type="match status" value="1"/>
</dbReference>
<accession>A0A1T2L4A5</accession>
<dbReference type="InterPro" id="IPR021812">
    <property type="entry name" value="DUF3391"/>
</dbReference>
<feature type="domain" description="HD-GYP" evidence="2">
    <location>
        <begin position="156"/>
        <end position="307"/>
    </location>
</feature>
<dbReference type="PROSITE" id="PS51832">
    <property type="entry name" value="HD_GYP"/>
    <property type="match status" value="1"/>
</dbReference>
<gene>
    <name evidence="3" type="ORF">BOW53_10345</name>
</gene>
<protein>
    <recommendedName>
        <fullName evidence="2">HD-GYP domain-containing protein</fullName>
    </recommendedName>
</protein>
<evidence type="ECO:0000313" key="3">
    <source>
        <dbReference type="EMBL" id="OOZ39766.1"/>
    </source>
</evidence>
<dbReference type="GO" id="GO:0008081">
    <property type="term" value="F:phosphoric diester hydrolase activity"/>
    <property type="evidence" value="ECO:0007669"/>
    <property type="project" value="UniProtKB-ARBA"/>
</dbReference>
<dbReference type="InterPro" id="IPR037522">
    <property type="entry name" value="HD_GYP_dom"/>
</dbReference>
<dbReference type="Pfam" id="PF11871">
    <property type="entry name" value="DUF3391"/>
    <property type="match status" value="1"/>
</dbReference>
<dbReference type="Proteomes" id="UP000191110">
    <property type="component" value="Unassembled WGS sequence"/>
</dbReference>
<proteinExistence type="predicted"/>
<organism evidence="3 4">
    <name type="scientific">Solemya pervernicosa gill symbiont</name>
    <dbReference type="NCBI Taxonomy" id="642797"/>
    <lineage>
        <taxon>Bacteria</taxon>
        <taxon>Pseudomonadati</taxon>
        <taxon>Pseudomonadota</taxon>
        <taxon>Gammaproteobacteria</taxon>
        <taxon>sulfur-oxidizing symbionts</taxon>
    </lineage>
</organism>
<evidence type="ECO:0000259" key="2">
    <source>
        <dbReference type="PROSITE" id="PS51832"/>
    </source>
</evidence>
<dbReference type="InterPro" id="IPR003607">
    <property type="entry name" value="HD/PDEase_dom"/>
</dbReference>
<dbReference type="PANTHER" id="PTHR43155">
    <property type="entry name" value="CYCLIC DI-GMP PHOSPHODIESTERASE PA4108-RELATED"/>
    <property type="match status" value="1"/>
</dbReference>
<sequence length="307" mass="34647">MQKRITTNELKVGMFVILADSWLSHGFMRSRFKLTSIDQLKQLREQGIEEVLVDFSKSDREVQPTEDESATEEFEHNINHPQAVSDPKEGDAPAAWSSEQVVPEAFVSAIADNSMAPEQKSVVIYEHSLEMMDKLLESPTAENIKASKGAIHSLTDMILSDDATAQSLLRITSHDFYTYTHSVNVGVTGILLCKELFKNSDAHDLQELGAGFFLHDLGKIMVRPEVLNKPARLDDAEMRHIRIHPYQGYKILQQADALTEEVRTIVMQHHEFVDGSGYPKRLRDEEIHVYGRICGIADVYDALPADR</sequence>
<evidence type="ECO:0000313" key="4">
    <source>
        <dbReference type="Proteomes" id="UP000191110"/>
    </source>
</evidence>